<feature type="compositionally biased region" description="Basic and acidic residues" evidence="1">
    <location>
        <begin position="172"/>
        <end position="185"/>
    </location>
</feature>
<protein>
    <submittedName>
        <fullName evidence="2">Uncharacterized protein</fullName>
    </submittedName>
</protein>
<name>A0A9P9H3R5_FUSSL</name>
<reference evidence="2" key="1">
    <citation type="journal article" date="2021" name="Nat. Commun.">
        <title>Genetic determinants of endophytism in the Arabidopsis root mycobiome.</title>
        <authorList>
            <person name="Mesny F."/>
            <person name="Miyauchi S."/>
            <person name="Thiergart T."/>
            <person name="Pickel B."/>
            <person name="Atanasova L."/>
            <person name="Karlsson M."/>
            <person name="Huettel B."/>
            <person name="Barry K.W."/>
            <person name="Haridas S."/>
            <person name="Chen C."/>
            <person name="Bauer D."/>
            <person name="Andreopoulos W."/>
            <person name="Pangilinan J."/>
            <person name="LaButti K."/>
            <person name="Riley R."/>
            <person name="Lipzen A."/>
            <person name="Clum A."/>
            <person name="Drula E."/>
            <person name="Henrissat B."/>
            <person name="Kohler A."/>
            <person name="Grigoriev I.V."/>
            <person name="Martin F.M."/>
            <person name="Hacquard S."/>
        </authorList>
    </citation>
    <scope>NUCLEOTIDE SEQUENCE</scope>
    <source>
        <strain evidence="2">FSSC 5 MPI-SDFR-AT-0091</strain>
    </source>
</reference>
<proteinExistence type="predicted"/>
<keyword evidence="3" id="KW-1185">Reference proteome</keyword>
<gene>
    <name evidence="2" type="ORF">B0J15DRAFT_46318</name>
</gene>
<feature type="region of interest" description="Disordered" evidence="1">
    <location>
        <begin position="1"/>
        <end position="23"/>
    </location>
</feature>
<feature type="region of interest" description="Disordered" evidence="1">
    <location>
        <begin position="143"/>
        <end position="185"/>
    </location>
</feature>
<organism evidence="2 3">
    <name type="scientific">Fusarium solani</name>
    <name type="common">Filamentous fungus</name>
    <dbReference type="NCBI Taxonomy" id="169388"/>
    <lineage>
        <taxon>Eukaryota</taxon>
        <taxon>Fungi</taxon>
        <taxon>Dikarya</taxon>
        <taxon>Ascomycota</taxon>
        <taxon>Pezizomycotina</taxon>
        <taxon>Sordariomycetes</taxon>
        <taxon>Hypocreomycetidae</taxon>
        <taxon>Hypocreales</taxon>
        <taxon>Nectriaceae</taxon>
        <taxon>Fusarium</taxon>
        <taxon>Fusarium solani species complex</taxon>
    </lineage>
</organism>
<dbReference type="AlphaFoldDB" id="A0A9P9H3R5"/>
<dbReference type="EMBL" id="JAGTJS010000012">
    <property type="protein sequence ID" value="KAH7250593.1"/>
    <property type="molecule type" value="Genomic_DNA"/>
</dbReference>
<evidence type="ECO:0000313" key="3">
    <source>
        <dbReference type="Proteomes" id="UP000736672"/>
    </source>
</evidence>
<accession>A0A9P9H3R5</accession>
<sequence length="185" mass="20332">MTEHRPGLFVHSISETSPPRLPQRRTRCREKLGRVKSGGAAPGIYYHDSLSCLLWSCAVVVSSRDSLPGRNRRLPPIMPLGLPTRQTERGLPFPSLPSAGQAWKQALCWTHGWIDRDPGSLLATYSRMPNSARNTLAAMADLNSPAQPTRPGSGHPSPQFTIAGPDNISESALRRGEPRITDQRH</sequence>
<dbReference type="Proteomes" id="UP000736672">
    <property type="component" value="Unassembled WGS sequence"/>
</dbReference>
<evidence type="ECO:0000313" key="2">
    <source>
        <dbReference type="EMBL" id="KAH7250593.1"/>
    </source>
</evidence>
<comment type="caution">
    <text evidence="2">The sequence shown here is derived from an EMBL/GenBank/DDBJ whole genome shotgun (WGS) entry which is preliminary data.</text>
</comment>
<evidence type="ECO:0000256" key="1">
    <source>
        <dbReference type="SAM" id="MobiDB-lite"/>
    </source>
</evidence>